<gene>
    <name evidence="2" type="ORF">TRAPUB_11321</name>
</gene>
<feature type="compositionally biased region" description="Polar residues" evidence="1">
    <location>
        <begin position="14"/>
        <end position="24"/>
    </location>
</feature>
<organism evidence="2 3">
    <name type="scientific">Trametes pubescens</name>
    <name type="common">White-rot fungus</name>
    <dbReference type="NCBI Taxonomy" id="154538"/>
    <lineage>
        <taxon>Eukaryota</taxon>
        <taxon>Fungi</taxon>
        <taxon>Dikarya</taxon>
        <taxon>Basidiomycota</taxon>
        <taxon>Agaricomycotina</taxon>
        <taxon>Agaricomycetes</taxon>
        <taxon>Polyporales</taxon>
        <taxon>Polyporaceae</taxon>
        <taxon>Trametes</taxon>
    </lineage>
</organism>
<feature type="region of interest" description="Disordered" evidence="1">
    <location>
        <begin position="162"/>
        <end position="209"/>
    </location>
</feature>
<sequence>MPPRAQHYPVPRLHTNTASTSNTEPDLLPDADVTEGLAPTALQTIEVDADVDGSTPVTLEGFKCLGSYSWVDAPQPTILVPGSPPEWRDRALPFRVPFDSGLQIFDPNGYYMGSASTLIPLFRAVDVVAQDNADTTLDWGAVDFVLDRSSLRKLLRRARAAETAQSRNTDWNDTQATTNDTNAGSRPRATPDRTPTAARGVPDFRLDLQPGGKKTALVERWDTRTCQYVNPPKYGCRSNFDEAATAPKPECQSSKYHNRIVQYDLEGLRLVVRYEVDACLSDDEDPSDLLANLSLSSSPSPSHPTPRSPSSPSHPTERSPSPHSDTSLSVLRGGAPVPQSSLIEVATRSPKGLLTHKWHETYTQLLLAQTPHFFLAVHQNGLFTDVAKHHRAAPAFTRFDRDARMQRALRQLVRVLGAVQRAVRAHGQHGRLSLLCRGGRLELFERAGDAGRLPDHELARFGN</sequence>
<dbReference type="OrthoDB" id="420564at2759"/>
<proteinExistence type="predicted"/>
<name>A0A1M2VX05_TRAPU</name>
<protein>
    <submittedName>
        <fullName evidence="2">Uncharacterized protein</fullName>
    </submittedName>
</protein>
<keyword evidence="3" id="KW-1185">Reference proteome</keyword>
<dbReference type="Proteomes" id="UP000184267">
    <property type="component" value="Unassembled WGS sequence"/>
</dbReference>
<feature type="region of interest" description="Disordered" evidence="1">
    <location>
        <begin position="289"/>
        <end position="333"/>
    </location>
</feature>
<evidence type="ECO:0000313" key="3">
    <source>
        <dbReference type="Proteomes" id="UP000184267"/>
    </source>
</evidence>
<dbReference type="STRING" id="154538.A0A1M2VX05"/>
<dbReference type="OMA" id="ERWDTRT"/>
<evidence type="ECO:0000256" key="1">
    <source>
        <dbReference type="SAM" id="MobiDB-lite"/>
    </source>
</evidence>
<dbReference type="EMBL" id="MNAD01000519">
    <property type="protein sequence ID" value="OJT12144.1"/>
    <property type="molecule type" value="Genomic_DNA"/>
</dbReference>
<comment type="caution">
    <text evidence="2">The sequence shown here is derived from an EMBL/GenBank/DDBJ whole genome shotgun (WGS) entry which is preliminary data.</text>
</comment>
<accession>A0A1M2VX05</accession>
<dbReference type="AlphaFoldDB" id="A0A1M2VX05"/>
<evidence type="ECO:0000313" key="2">
    <source>
        <dbReference type="EMBL" id="OJT12144.1"/>
    </source>
</evidence>
<feature type="compositionally biased region" description="Low complexity" evidence="1">
    <location>
        <begin position="310"/>
        <end position="324"/>
    </location>
</feature>
<feature type="region of interest" description="Disordered" evidence="1">
    <location>
        <begin position="1"/>
        <end position="31"/>
    </location>
</feature>
<dbReference type="PANTHER" id="PTHR35179">
    <property type="entry name" value="PROTEIN CBG02620"/>
    <property type="match status" value="1"/>
</dbReference>
<feature type="compositionally biased region" description="Low complexity" evidence="1">
    <location>
        <begin position="168"/>
        <end position="182"/>
    </location>
</feature>
<dbReference type="PANTHER" id="PTHR35179:SF2">
    <property type="entry name" value="START DOMAIN-CONTAINING PROTEIN"/>
    <property type="match status" value="1"/>
</dbReference>
<reference evidence="2 3" key="1">
    <citation type="submission" date="2016-10" db="EMBL/GenBank/DDBJ databases">
        <title>Genome sequence of the basidiomycete white-rot fungus Trametes pubescens.</title>
        <authorList>
            <person name="Makela M.R."/>
            <person name="Granchi Z."/>
            <person name="Peng M."/>
            <person name="De Vries R.P."/>
            <person name="Grigoriev I."/>
            <person name="Riley R."/>
            <person name="Hilden K."/>
        </authorList>
    </citation>
    <scope>NUCLEOTIDE SEQUENCE [LARGE SCALE GENOMIC DNA]</scope>
    <source>
        <strain evidence="2 3">FBCC735</strain>
    </source>
</reference>